<dbReference type="SUPFAM" id="SSF52540">
    <property type="entry name" value="P-loop containing nucleoside triphosphate hydrolases"/>
    <property type="match status" value="1"/>
</dbReference>
<keyword evidence="1" id="KW-0813">Transport</keyword>
<name>A0A4Q7PG96_9FLAO</name>
<evidence type="ECO:0000256" key="1">
    <source>
        <dbReference type="ARBA" id="ARBA00022448"/>
    </source>
</evidence>
<sequence>MLRVENLTFAYDKLPVLKDISFTIDKGQHVALIGASGCGKSTLLKLIYGLLHAEQGNLFWEHRQLMGPLFNLVPGEENMKYLSQGFELQAFRTVAENIGEFLSNTDQESKKDRVDELLAIVEMEELADVKIERLSGGQKQRVALAKALAKKPQLLLLDEPFHNIDNFRRSALRRNLFRFLKRHNITSITATHDKTDILSFTDQTLVIKQGELIAQQPTVQLYQNPKDYYIASLFGEVNKIQLAAFGQGDDKRYVLIYPDEIKVDPDAQLQVRVKNSYFNGSHYLIEAVLDNQIIFFNASQEYQAPELVGIAIAEEILNLRK</sequence>
<evidence type="ECO:0000256" key="2">
    <source>
        <dbReference type="ARBA" id="ARBA00022741"/>
    </source>
</evidence>
<dbReference type="SMART" id="SM00382">
    <property type="entry name" value="AAA"/>
    <property type="match status" value="1"/>
</dbReference>
<dbReference type="Gene3D" id="3.40.50.300">
    <property type="entry name" value="P-loop containing nucleotide triphosphate hydrolases"/>
    <property type="match status" value="1"/>
</dbReference>
<dbReference type="OrthoDB" id="9802264at2"/>
<dbReference type="InterPro" id="IPR017871">
    <property type="entry name" value="ABC_transporter-like_CS"/>
</dbReference>
<dbReference type="InterPro" id="IPR027417">
    <property type="entry name" value="P-loop_NTPase"/>
</dbReference>
<dbReference type="Pfam" id="PF00005">
    <property type="entry name" value="ABC_tran"/>
    <property type="match status" value="1"/>
</dbReference>
<dbReference type="Proteomes" id="UP000292262">
    <property type="component" value="Unassembled WGS sequence"/>
</dbReference>
<feature type="domain" description="ABC transporter" evidence="4">
    <location>
        <begin position="2"/>
        <end position="234"/>
    </location>
</feature>
<organism evidence="5 6">
    <name type="scientific">Aquimarina brevivitae</name>
    <dbReference type="NCBI Taxonomy" id="323412"/>
    <lineage>
        <taxon>Bacteria</taxon>
        <taxon>Pseudomonadati</taxon>
        <taxon>Bacteroidota</taxon>
        <taxon>Flavobacteriia</taxon>
        <taxon>Flavobacteriales</taxon>
        <taxon>Flavobacteriaceae</taxon>
        <taxon>Aquimarina</taxon>
    </lineage>
</organism>
<dbReference type="PANTHER" id="PTHR42781:SF4">
    <property type="entry name" value="SPERMIDINE_PUTRESCINE IMPORT ATP-BINDING PROTEIN POTA"/>
    <property type="match status" value="1"/>
</dbReference>
<dbReference type="AlphaFoldDB" id="A0A4Q7PG96"/>
<proteinExistence type="predicted"/>
<keyword evidence="3" id="KW-0067">ATP-binding</keyword>
<keyword evidence="2" id="KW-0547">Nucleotide-binding</keyword>
<evidence type="ECO:0000313" key="5">
    <source>
        <dbReference type="EMBL" id="RZS99516.1"/>
    </source>
</evidence>
<protein>
    <submittedName>
        <fullName evidence="5">ABC-type Fe3+/spermidine/putrescine transport system ATPase subunit</fullName>
    </submittedName>
</protein>
<dbReference type="InterPro" id="IPR050093">
    <property type="entry name" value="ABC_SmlMolc_Importer"/>
</dbReference>
<evidence type="ECO:0000259" key="4">
    <source>
        <dbReference type="PROSITE" id="PS50893"/>
    </source>
</evidence>
<dbReference type="PROSITE" id="PS00211">
    <property type="entry name" value="ABC_TRANSPORTER_1"/>
    <property type="match status" value="1"/>
</dbReference>
<dbReference type="InterPro" id="IPR003439">
    <property type="entry name" value="ABC_transporter-like_ATP-bd"/>
</dbReference>
<evidence type="ECO:0000313" key="6">
    <source>
        <dbReference type="Proteomes" id="UP000292262"/>
    </source>
</evidence>
<dbReference type="RefSeq" id="WP_130285345.1">
    <property type="nucleotide sequence ID" value="NZ_SGXE01000001.1"/>
</dbReference>
<dbReference type="InterPro" id="IPR003593">
    <property type="entry name" value="AAA+_ATPase"/>
</dbReference>
<dbReference type="GO" id="GO:0005524">
    <property type="term" value="F:ATP binding"/>
    <property type="evidence" value="ECO:0007669"/>
    <property type="project" value="UniProtKB-KW"/>
</dbReference>
<dbReference type="EMBL" id="SGXE01000001">
    <property type="protein sequence ID" value="RZS99516.1"/>
    <property type="molecule type" value="Genomic_DNA"/>
</dbReference>
<accession>A0A4Q7PG96</accession>
<evidence type="ECO:0000256" key="3">
    <source>
        <dbReference type="ARBA" id="ARBA00022840"/>
    </source>
</evidence>
<comment type="caution">
    <text evidence="5">The sequence shown here is derived from an EMBL/GenBank/DDBJ whole genome shotgun (WGS) entry which is preliminary data.</text>
</comment>
<gene>
    <name evidence="5" type="ORF">EV197_0736</name>
</gene>
<dbReference type="PROSITE" id="PS50893">
    <property type="entry name" value="ABC_TRANSPORTER_2"/>
    <property type="match status" value="1"/>
</dbReference>
<reference evidence="5 6" key="1">
    <citation type="submission" date="2019-02" db="EMBL/GenBank/DDBJ databases">
        <title>Genomic Encyclopedia of Type Strains, Phase IV (KMG-IV): sequencing the most valuable type-strain genomes for metagenomic binning, comparative biology and taxonomic classification.</title>
        <authorList>
            <person name="Goeker M."/>
        </authorList>
    </citation>
    <scope>NUCLEOTIDE SEQUENCE [LARGE SCALE GENOMIC DNA]</scope>
    <source>
        <strain evidence="5 6">DSM 17196</strain>
    </source>
</reference>
<dbReference type="GO" id="GO:0016887">
    <property type="term" value="F:ATP hydrolysis activity"/>
    <property type="evidence" value="ECO:0007669"/>
    <property type="project" value="InterPro"/>
</dbReference>
<keyword evidence="6" id="KW-1185">Reference proteome</keyword>
<dbReference type="PANTHER" id="PTHR42781">
    <property type="entry name" value="SPERMIDINE/PUTRESCINE IMPORT ATP-BINDING PROTEIN POTA"/>
    <property type="match status" value="1"/>
</dbReference>